<organism evidence="9 10">
    <name type="scientific">Kalanchoe fedtschenkoi</name>
    <name type="common">Lavender scallops</name>
    <name type="synonym">South American air plant</name>
    <dbReference type="NCBI Taxonomy" id="63787"/>
    <lineage>
        <taxon>Eukaryota</taxon>
        <taxon>Viridiplantae</taxon>
        <taxon>Streptophyta</taxon>
        <taxon>Embryophyta</taxon>
        <taxon>Tracheophyta</taxon>
        <taxon>Spermatophyta</taxon>
        <taxon>Magnoliopsida</taxon>
        <taxon>eudicotyledons</taxon>
        <taxon>Gunneridae</taxon>
        <taxon>Pentapetalae</taxon>
        <taxon>Saxifragales</taxon>
        <taxon>Crassulaceae</taxon>
        <taxon>Kalanchoe</taxon>
    </lineage>
</organism>
<keyword evidence="6 7" id="KW-0539">Nucleus</keyword>
<dbReference type="GO" id="GO:0043565">
    <property type="term" value="F:sequence-specific DNA binding"/>
    <property type="evidence" value="ECO:0007669"/>
    <property type="project" value="TreeGrafter"/>
</dbReference>
<dbReference type="AlphaFoldDB" id="A0A7N0UJG9"/>
<comment type="function">
    <text evidence="7">Transcriptional regulator that specifically binds to GA-rich elements (GAGA-repeats) present in regulatory sequences of genes involved in developmental processes.</text>
</comment>
<dbReference type="SMART" id="SM01226">
    <property type="entry name" value="GAGA_bind"/>
    <property type="match status" value="1"/>
</dbReference>
<dbReference type="EnsemblPlants" id="Kaladp0070s0174.1.v1.1">
    <property type="protein sequence ID" value="Kaladp0070s0174.1.v1.1.CDS.1"/>
    <property type="gene ID" value="Kaladp0070s0174.v1.1"/>
</dbReference>
<dbReference type="Pfam" id="PF06217">
    <property type="entry name" value="GAGA_bind"/>
    <property type="match status" value="1"/>
</dbReference>
<evidence type="ECO:0000313" key="10">
    <source>
        <dbReference type="Proteomes" id="UP000594263"/>
    </source>
</evidence>
<keyword evidence="4 7" id="KW-0238">DNA-binding</keyword>
<protein>
    <recommendedName>
        <fullName evidence="7">GAGA-binding transcriptional activator</fullName>
    </recommendedName>
</protein>
<evidence type="ECO:0000256" key="3">
    <source>
        <dbReference type="ARBA" id="ARBA00023015"/>
    </source>
</evidence>
<feature type="region of interest" description="Disordered" evidence="8">
    <location>
        <begin position="154"/>
        <end position="177"/>
    </location>
</feature>
<comment type="subcellular location">
    <subcellularLocation>
        <location evidence="1 7">Nucleus</location>
    </subcellularLocation>
</comment>
<keyword evidence="5 7" id="KW-0804">Transcription</keyword>
<evidence type="ECO:0000256" key="8">
    <source>
        <dbReference type="SAM" id="MobiDB-lite"/>
    </source>
</evidence>
<evidence type="ECO:0000256" key="5">
    <source>
        <dbReference type="ARBA" id="ARBA00023163"/>
    </source>
</evidence>
<dbReference type="InterPro" id="IPR010409">
    <property type="entry name" value="GAGA-bd_tscrpt_act"/>
</dbReference>
<dbReference type="PANTHER" id="PTHR31421:SF22">
    <property type="entry name" value="PROTEIN BASIC PENTACYSTEINE3"/>
    <property type="match status" value="1"/>
</dbReference>
<keyword evidence="10" id="KW-1185">Reference proteome</keyword>
<reference evidence="9" key="1">
    <citation type="submission" date="2021-01" db="UniProtKB">
        <authorList>
            <consortium name="EnsemblPlants"/>
        </authorList>
    </citation>
    <scope>IDENTIFICATION</scope>
</reference>
<sequence length="289" mass="31832">MGDDGLNLPNWVNFGSSLKGQSDPQLGWLGVREAKSFLPVGEPGFALNANASCYVQPFFNDQLARQREYGVQRMPPLVTAYVKESWAYPQPSERFLNILSGANTAYGLVPGAHAMHMVQPVKAECLGLLDETVVPKEPVRTQKAKVDEVVKMPKMKKPRKDPSLTLENGGSGKRVKQPKKSVDVVINGITMDISRIPIPVCSCTGAPQQCYRWGSGGWQSACCTTMLSEHPLPMSTKRRGARIAGRKMSLGAFKKVLEKLASEGYDFSKAIDLRTHWAKHGTNKFVTIR</sequence>
<evidence type="ECO:0000256" key="6">
    <source>
        <dbReference type="ARBA" id="ARBA00023242"/>
    </source>
</evidence>
<dbReference type="GO" id="GO:0003700">
    <property type="term" value="F:DNA-binding transcription factor activity"/>
    <property type="evidence" value="ECO:0007669"/>
    <property type="project" value="UniProtKB-UniRule"/>
</dbReference>
<accession>A0A7N0UJG9</accession>
<dbReference type="Gramene" id="Kaladp0070s0174.1.v1.1">
    <property type="protein sequence ID" value="Kaladp0070s0174.1.v1.1.CDS.1"/>
    <property type="gene ID" value="Kaladp0070s0174.v1.1"/>
</dbReference>
<dbReference type="Proteomes" id="UP000594263">
    <property type="component" value="Unplaced"/>
</dbReference>
<dbReference type="GO" id="GO:0009723">
    <property type="term" value="P:response to ethylene"/>
    <property type="evidence" value="ECO:0007669"/>
    <property type="project" value="TreeGrafter"/>
</dbReference>
<dbReference type="PANTHER" id="PTHR31421">
    <property type="entry name" value="PROTEIN BASIC PENTACYSTEINE3"/>
    <property type="match status" value="1"/>
</dbReference>
<evidence type="ECO:0000256" key="2">
    <source>
        <dbReference type="ARBA" id="ARBA00007911"/>
    </source>
</evidence>
<evidence type="ECO:0000256" key="1">
    <source>
        <dbReference type="ARBA" id="ARBA00004123"/>
    </source>
</evidence>
<keyword evidence="3 7" id="KW-0805">Transcription regulation</keyword>
<dbReference type="GO" id="GO:0005634">
    <property type="term" value="C:nucleus"/>
    <property type="evidence" value="ECO:0007669"/>
    <property type="project" value="UniProtKB-SubCell"/>
</dbReference>
<evidence type="ECO:0000313" key="9">
    <source>
        <dbReference type="EnsemblPlants" id="Kaladp0070s0174.1.v1.1.CDS.1"/>
    </source>
</evidence>
<evidence type="ECO:0000256" key="7">
    <source>
        <dbReference type="RuleBase" id="RU367160"/>
    </source>
</evidence>
<evidence type="ECO:0000256" key="4">
    <source>
        <dbReference type="ARBA" id="ARBA00023125"/>
    </source>
</evidence>
<name>A0A7N0UJG9_KALFE</name>
<proteinExistence type="inferred from homology"/>
<comment type="similarity">
    <text evidence="2 7">Belongs to the BBR/BPC family.</text>
</comment>